<dbReference type="Proteomes" id="UP000054359">
    <property type="component" value="Unassembled WGS sequence"/>
</dbReference>
<evidence type="ECO:0000313" key="1">
    <source>
        <dbReference type="EMBL" id="KFM66090.1"/>
    </source>
</evidence>
<dbReference type="AlphaFoldDB" id="A0A087TLV1"/>
<reference evidence="1 2" key="1">
    <citation type="submission" date="2013-11" db="EMBL/GenBank/DDBJ databases">
        <title>Genome sequencing of Stegodyphus mimosarum.</title>
        <authorList>
            <person name="Bechsgaard J."/>
        </authorList>
    </citation>
    <scope>NUCLEOTIDE SEQUENCE [LARGE SCALE GENOMIC DNA]</scope>
</reference>
<proteinExistence type="predicted"/>
<protein>
    <submittedName>
        <fullName evidence="1">Uncharacterized protein</fullName>
    </submittedName>
</protein>
<sequence>MYLLLKKLIRNLKQQKSSEVADLPDDLLARPDTDAMFA</sequence>
<gene>
    <name evidence="1" type="ORF">X975_08238</name>
</gene>
<evidence type="ECO:0000313" key="2">
    <source>
        <dbReference type="Proteomes" id="UP000054359"/>
    </source>
</evidence>
<dbReference type="EMBL" id="KK115809">
    <property type="protein sequence ID" value="KFM66090.1"/>
    <property type="molecule type" value="Genomic_DNA"/>
</dbReference>
<keyword evidence="2" id="KW-1185">Reference proteome</keyword>
<name>A0A087TLV1_STEMI</name>
<feature type="non-terminal residue" evidence="1">
    <location>
        <position position="38"/>
    </location>
</feature>
<organism evidence="1 2">
    <name type="scientific">Stegodyphus mimosarum</name>
    <name type="common">African social velvet spider</name>
    <dbReference type="NCBI Taxonomy" id="407821"/>
    <lineage>
        <taxon>Eukaryota</taxon>
        <taxon>Metazoa</taxon>
        <taxon>Ecdysozoa</taxon>
        <taxon>Arthropoda</taxon>
        <taxon>Chelicerata</taxon>
        <taxon>Arachnida</taxon>
        <taxon>Araneae</taxon>
        <taxon>Araneomorphae</taxon>
        <taxon>Entelegynae</taxon>
        <taxon>Eresoidea</taxon>
        <taxon>Eresidae</taxon>
        <taxon>Stegodyphus</taxon>
    </lineage>
</organism>
<accession>A0A087TLV1</accession>